<evidence type="ECO:0000313" key="4">
    <source>
        <dbReference type="Proteomes" id="UP000579647"/>
    </source>
</evidence>
<evidence type="ECO:0000313" key="3">
    <source>
        <dbReference type="EMBL" id="MBB5492209.1"/>
    </source>
</evidence>
<name>A0A840W5I4_9ACTN</name>
<gene>
    <name evidence="3" type="ORF">HNR07_003346</name>
</gene>
<comment type="caution">
    <text evidence="3">The sequence shown here is derived from an EMBL/GenBank/DDBJ whole genome shotgun (WGS) entry which is preliminary data.</text>
</comment>
<feature type="compositionally biased region" description="Pro residues" evidence="1">
    <location>
        <begin position="1"/>
        <end position="10"/>
    </location>
</feature>
<keyword evidence="4" id="KW-1185">Reference proteome</keyword>
<protein>
    <submittedName>
        <fullName evidence="3">Uncharacterized protein</fullName>
    </submittedName>
</protein>
<dbReference type="AlphaFoldDB" id="A0A840W5I4"/>
<keyword evidence="2" id="KW-1133">Transmembrane helix</keyword>
<evidence type="ECO:0000256" key="1">
    <source>
        <dbReference type="SAM" id="MobiDB-lite"/>
    </source>
</evidence>
<proteinExistence type="predicted"/>
<feature type="transmembrane region" description="Helical" evidence="2">
    <location>
        <begin position="114"/>
        <end position="136"/>
    </location>
</feature>
<reference evidence="3 4" key="1">
    <citation type="submission" date="2020-08" db="EMBL/GenBank/DDBJ databases">
        <title>Sequencing the genomes of 1000 actinobacteria strains.</title>
        <authorList>
            <person name="Klenk H.-P."/>
        </authorList>
    </citation>
    <scope>NUCLEOTIDE SEQUENCE [LARGE SCALE GENOMIC DNA]</scope>
    <source>
        <strain evidence="3 4">DSM 44598</strain>
    </source>
</reference>
<accession>A0A840W5I4</accession>
<sequence length="183" mass="20017">MNQYPDPPQGEPWQQPGDRNPAWGMPPEQHTGGQLEPYGNPTGGQLEPYGNPTGGYQPFGASGVPDHSEPTLDTIGDIAITQNTVITPSGRFPIKGTVWTMSDMSRTERTTPTWAIIVAILVFWWTCLLGLLFLLVKETKTTGHVQITVQGGGHYHATQIMVNNPAYVHHLSQQVNYARSLAA</sequence>
<feature type="region of interest" description="Disordered" evidence="1">
    <location>
        <begin position="1"/>
        <end position="68"/>
    </location>
</feature>
<dbReference type="RefSeq" id="WP_184365730.1">
    <property type="nucleotide sequence ID" value="NZ_BAAAKM010000031.1"/>
</dbReference>
<dbReference type="EMBL" id="JACHDO010000001">
    <property type="protein sequence ID" value="MBB5492209.1"/>
    <property type="molecule type" value="Genomic_DNA"/>
</dbReference>
<dbReference type="Proteomes" id="UP000579647">
    <property type="component" value="Unassembled WGS sequence"/>
</dbReference>
<organism evidence="3 4">
    <name type="scientific">Nocardiopsis metallicus</name>
    <dbReference type="NCBI Taxonomy" id="179819"/>
    <lineage>
        <taxon>Bacteria</taxon>
        <taxon>Bacillati</taxon>
        <taxon>Actinomycetota</taxon>
        <taxon>Actinomycetes</taxon>
        <taxon>Streptosporangiales</taxon>
        <taxon>Nocardiopsidaceae</taxon>
        <taxon>Nocardiopsis</taxon>
    </lineage>
</organism>
<evidence type="ECO:0000256" key="2">
    <source>
        <dbReference type="SAM" id="Phobius"/>
    </source>
</evidence>
<keyword evidence="2" id="KW-0812">Transmembrane</keyword>
<keyword evidence="2" id="KW-0472">Membrane</keyword>